<reference evidence="4 5" key="1">
    <citation type="submission" date="2020-08" db="EMBL/GenBank/DDBJ databases">
        <title>Genome sequence of Tessaracoccus defluvii JCM 17540T.</title>
        <authorList>
            <person name="Hyun D.-W."/>
            <person name="Bae J.-W."/>
        </authorList>
    </citation>
    <scope>NUCLEOTIDE SEQUENCE [LARGE SCALE GENOMIC DNA]</scope>
    <source>
        <strain evidence="4 5">JCM 17540</strain>
    </source>
</reference>
<dbReference type="InterPro" id="IPR011611">
    <property type="entry name" value="PfkB_dom"/>
</dbReference>
<gene>
    <name evidence="4" type="ORF">H9L22_16295</name>
</gene>
<dbReference type="InterPro" id="IPR002173">
    <property type="entry name" value="Carboh/pur_kinase_PfkB_CS"/>
</dbReference>
<dbReference type="EMBL" id="CP060789">
    <property type="protein sequence ID" value="QNP57661.1"/>
    <property type="molecule type" value="Genomic_DNA"/>
</dbReference>
<keyword evidence="1" id="KW-0808">Transferase</keyword>
<dbReference type="AlphaFoldDB" id="A0A7H0HAU5"/>
<evidence type="ECO:0000256" key="1">
    <source>
        <dbReference type="ARBA" id="ARBA00022679"/>
    </source>
</evidence>
<dbReference type="Pfam" id="PF00294">
    <property type="entry name" value="PfkB"/>
    <property type="match status" value="1"/>
</dbReference>
<dbReference type="GO" id="GO:0016301">
    <property type="term" value="F:kinase activity"/>
    <property type="evidence" value="ECO:0007669"/>
    <property type="project" value="UniProtKB-KW"/>
</dbReference>
<keyword evidence="2" id="KW-0418">Kinase</keyword>
<dbReference type="PANTHER" id="PTHR10584">
    <property type="entry name" value="SUGAR KINASE"/>
    <property type="match status" value="1"/>
</dbReference>
<protein>
    <recommendedName>
        <fullName evidence="3">Carbohydrate kinase PfkB domain-containing protein</fullName>
    </recommendedName>
</protein>
<sequence length="209" mass="21455">MGFVEPDGERTFVTSPGVEQTLTDADFGLIDWTGGDSLYVSGYDLLYPETGPAVAALLDRYRPATLLVDPGPLVAEVPADLLDRVLAVTDVLSLNERELRILGEDDTGGRLRLLDRLPETGAVVARVGAEGAWLHRRGRAPELIPSLPVTVVDSTGAGDAHAGALLAGLAGGLELPEAVRLANAAGALAVTRAGSATGPTSAELAAALG</sequence>
<proteinExistence type="predicted"/>
<name>A0A7H0HAU5_9ACTN</name>
<dbReference type="GO" id="GO:0005829">
    <property type="term" value="C:cytosol"/>
    <property type="evidence" value="ECO:0007669"/>
    <property type="project" value="TreeGrafter"/>
</dbReference>
<keyword evidence="5" id="KW-1185">Reference proteome</keyword>
<evidence type="ECO:0000256" key="2">
    <source>
        <dbReference type="ARBA" id="ARBA00022777"/>
    </source>
</evidence>
<dbReference type="Gene3D" id="3.40.1190.20">
    <property type="match status" value="1"/>
</dbReference>
<evidence type="ECO:0000313" key="4">
    <source>
        <dbReference type="EMBL" id="QNP57661.1"/>
    </source>
</evidence>
<dbReference type="KEGG" id="tdf:H9L22_16295"/>
<dbReference type="Proteomes" id="UP000516117">
    <property type="component" value="Chromosome"/>
</dbReference>
<feature type="domain" description="Carbohydrate kinase PfkB" evidence="3">
    <location>
        <begin position="3"/>
        <end position="197"/>
    </location>
</feature>
<accession>A0A7H0HAU5</accession>
<evidence type="ECO:0000259" key="3">
    <source>
        <dbReference type="Pfam" id="PF00294"/>
    </source>
</evidence>
<dbReference type="PROSITE" id="PS00584">
    <property type="entry name" value="PFKB_KINASES_2"/>
    <property type="match status" value="1"/>
</dbReference>
<dbReference type="PANTHER" id="PTHR10584:SF166">
    <property type="entry name" value="RIBOKINASE"/>
    <property type="match status" value="1"/>
</dbReference>
<organism evidence="4 5">
    <name type="scientific">Tessaracoccus defluvii</name>
    <dbReference type="NCBI Taxonomy" id="1285901"/>
    <lineage>
        <taxon>Bacteria</taxon>
        <taxon>Bacillati</taxon>
        <taxon>Actinomycetota</taxon>
        <taxon>Actinomycetes</taxon>
        <taxon>Propionibacteriales</taxon>
        <taxon>Propionibacteriaceae</taxon>
        <taxon>Tessaracoccus</taxon>
    </lineage>
</organism>
<evidence type="ECO:0000313" key="5">
    <source>
        <dbReference type="Proteomes" id="UP000516117"/>
    </source>
</evidence>
<dbReference type="InterPro" id="IPR029056">
    <property type="entry name" value="Ribokinase-like"/>
</dbReference>
<dbReference type="SUPFAM" id="SSF53613">
    <property type="entry name" value="Ribokinase-like"/>
    <property type="match status" value="1"/>
</dbReference>